<dbReference type="RefSeq" id="WP_014179941.1">
    <property type="nucleotide sequence ID" value="NC_016582.1"/>
</dbReference>
<dbReference type="SUPFAM" id="SSF47413">
    <property type="entry name" value="lambda repressor-like DNA-binding domains"/>
    <property type="match status" value="1"/>
</dbReference>
<dbReference type="Gene3D" id="1.10.260.40">
    <property type="entry name" value="lambda repressor-like DNA-binding domains"/>
    <property type="match status" value="1"/>
</dbReference>
<dbReference type="InterPro" id="IPR010982">
    <property type="entry name" value="Lambda_DNA-bd_dom_sf"/>
</dbReference>
<dbReference type="CDD" id="cd06285">
    <property type="entry name" value="PBP1_LacI-like"/>
    <property type="match status" value="1"/>
</dbReference>
<dbReference type="PROSITE" id="PS50932">
    <property type="entry name" value="HTH_LACI_2"/>
    <property type="match status" value="1"/>
</dbReference>
<dbReference type="SUPFAM" id="SSF53822">
    <property type="entry name" value="Periplasmic binding protein-like I"/>
    <property type="match status" value="1"/>
</dbReference>
<reference evidence="5 6" key="1">
    <citation type="journal article" date="2010" name="J. Bacteriol.">
        <title>Genome sequence of the milbemycin-producing bacterium Streptomyces bingchenggensis.</title>
        <authorList>
            <person name="Wang X.J."/>
            <person name="Yan Y.J."/>
            <person name="Zhang B."/>
            <person name="An J."/>
            <person name="Wang J.J."/>
            <person name="Tian J."/>
            <person name="Jiang L."/>
            <person name="Chen Y.H."/>
            <person name="Huang S.X."/>
            <person name="Yin M."/>
            <person name="Zhang J."/>
            <person name="Gao A.L."/>
            <person name="Liu C.X."/>
            <person name="Zhu Z.X."/>
            <person name="Xiang W.S."/>
        </authorList>
    </citation>
    <scope>NUCLEOTIDE SEQUENCE [LARGE SCALE GENOMIC DNA]</scope>
    <source>
        <strain evidence="5 6">BCW-1</strain>
    </source>
</reference>
<keyword evidence="6" id="KW-1185">Reference proteome</keyword>
<dbReference type="InterPro" id="IPR028082">
    <property type="entry name" value="Peripla_BP_I"/>
</dbReference>
<protein>
    <submittedName>
        <fullName evidence="5">LacI family transcription regulator</fullName>
    </submittedName>
</protein>
<dbReference type="PANTHER" id="PTHR30146">
    <property type="entry name" value="LACI-RELATED TRANSCRIPTIONAL REPRESSOR"/>
    <property type="match status" value="1"/>
</dbReference>
<accession>D7C7D7</accession>
<dbReference type="PANTHER" id="PTHR30146:SF153">
    <property type="entry name" value="LACTOSE OPERON REPRESSOR"/>
    <property type="match status" value="1"/>
</dbReference>
<dbReference type="GO" id="GO:0000976">
    <property type="term" value="F:transcription cis-regulatory region binding"/>
    <property type="evidence" value="ECO:0007669"/>
    <property type="project" value="TreeGrafter"/>
</dbReference>
<evidence type="ECO:0000313" key="6">
    <source>
        <dbReference type="Proteomes" id="UP000000377"/>
    </source>
</evidence>
<dbReference type="Pfam" id="PF00356">
    <property type="entry name" value="LacI"/>
    <property type="match status" value="1"/>
</dbReference>
<organism evidence="5 6">
    <name type="scientific">Streptomyces bingchenggensis (strain BCW-1)</name>
    <dbReference type="NCBI Taxonomy" id="749414"/>
    <lineage>
        <taxon>Bacteria</taxon>
        <taxon>Bacillati</taxon>
        <taxon>Actinomycetota</taxon>
        <taxon>Actinomycetes</taxon>
        <taxon>Kitasatosporales</taxon>
        <taxon>Streptomycetaceae</taxon>
        <taxon>Streptomyces</taxon>
    </lineage>
</organism>
<evidence type="ECO:0000256" key="3">
    <source>
        <dbReference type="ARBA" id="ARBA00023163"/>
    </source>
</evidence>
<dbReference type="Pfam" id="PF13377">
    <property type="entry name" value="Peripla_BP_3"/>
    <property type="match status" value="1"/>
</dbReference>
<dbReference type="Gene3D" id="3.40.50.2300">
    <property type="match status" value="2"/>
</dbReference>
<gene>
    <name evidence="5" type="ordered locus">SBI_07371</name>
</gene>
<evidence type="ECO:0000259" key="4">
    <source>
        <dbReference type="PROSITE" id="PS50932"/>
    </source>
</evidence>
<dbReference type="HOGENOM" id="CLU_037628_6_1_11"/>
<dbReference type="CDD" id="cd01392">
    <property type="entry name" value="HTH_LacI"/>
    <property type="match status" value="1"/>
</dbReference>
<dbReference type="EMBL" id="CP002047">
    <property type="protein sequence ID" value="ADI10491.1"/>
    <property type="molecule type" value="Genomic_DNA"/>
</dbReference>
<evidence type="ECO:0000256" key="1">
    <source>
        <dbReference type="ARBA" id="ARBA00023015"/>
    </source>
</evidence>
<dbReference type="STRING" id="749414.SBI_07371"/>
<sequence length="344" mass="36339">MTARSADGGRKKRPTLADVARRAGVNPSTVSRALDGRHPFSRSASAERIRGIAQEIGYTPDPSAASLRRQSTRTVGVIVPRLTDTVMAMLYEEIAAACQEQGLLALVATTGDDPAAERDSGRLLLERRVDAMILTTARLDGQGEFIGTLAEQQVPYALAMRTDGRGPAAVGDDRLGGHLATRHLIDLGHTRIAVVAGPSHASSALGRTAGFREAMAEAGVDVDDDLVRPSGFSMESGEEIATQLLARTDPPTAVLCVNDNTAIGVMAAARRRGLRIPEDLSLVGYNDTPIAARLPVALTSVRVPFRDIAQGAVALVQQAIDGKPPQTLTYAPTLIPRSSATRLT</sequence>
<dbReference type="SMART" id="SM00354">
    <property type="entry name" value="HTH_LACI"/>
    <property type="match status" value="1"/>
</dbReference>
<feature type="domain" description="HTH lacI-type" evidence="4">
    <location>
        <begin position="14"/>
        <end position="69"/>
    </location>
</feature>
<dbReference type="eggNOG" id="COG1609">
    <property type="taxonomic scope" value="Bacteria"/>
</dbReference>
<dbReference type="AlphaFoldDB" id="D7C7D7"/>
<keyword evidence="3" id="KW-0804">Transcription</keyword>
<dbReference type="GO" id="GO:0003700">
    <property type="term" value="F:DNA-binding transcription factor activity"/>
    <property type="evidence" value="ECO:0007669"/>
    <property type="project" value="TreeGrafter"/>
</dbReference>
<dbReference type="InterPro" id="IPR046335">
    <property type="entry name" value="LacI/GalR-like_sensor"/>
</dbReference>
<name>D7C7D7_STRBB</name>
<dbReference type="InterPro" id="IPR000843">
    <property type="entry name" value="HTH_LacI"/>
</dbReference>
<dbReference type="Proteomes" id="UP000000377">
    <property type="component" value="Chromosome"/>
</dbReference>
<keyword evidence="1" id="KW-0805">Transcription regulation</keyword>
<keyword evidence="2" id="KW-0238">DNA-binding</keyword>
<evidence type="ECO:0000313" key="5">
    <source>
        <dbReference type="EMBL" id="ADI10491.1"/>
    </source>
</evidence>
<dbReference type="KEGG" id="sbh:SBI_07371"/>
<evidence type="ECO:0000256" key="2">
    <source>
        <dbReference type="ARBA" id="ARBA00023125"/>
    </source>
</evidence>
<dbReference type="PATRIC" id="fig|749414.3.peg.7583"/>
<proteinExistence type="predicted"/>